<evidence type="ECO:0000259" key="1">
    <source>
        <dbReference type="SMART" id="SM00842"/>
    </source>
</evidence>
<protein>
    <submittedName>
        <fullName evidence="2">Cell division protein FtsA</fullName>
    </submittedName>
</protein>
<comment type="caution">
    <text evidence="2">The sequence shown here is derived from an EMBL/GenBank/DDBJ whole genome shotgun (WGS) entry which is preliminary data.</text>
</comment>
<dbReference type="EMBL" id="VSSQ01024032">
    <property type="protein sequence ID" value="MPM71318.1"/>
    <property type="molecule type" value="Genomic_DNA"/>
</dbReference>
<evidence type="ECO:0000313" key="2">
    <source>
        <dbReference type="EMBL" id="MPM71318.1"/>
    </source>
</evidence>
<name>A0A645C1U1_9ZZZZ</name>
<dbReference type="PANTHER" id="PTHR32432:SF3">
    <property type="entry name" value="ETHANOLAMINE UTILIZATION PROTEIN EUTJ"/>
    <property type="match status" value="1"/>
</dbReference>
<dbReference type="Pfam" id="PF11104">
    <property type="entry name" value="PilM_2"/>
    <property type="match status" value="1"/>
</dbReference>
<feature type="domain" description="SHS2" evidence="1">
    <location>
        <begin position="26"/>
        <end position="190"/>
    </location>
</feature>
<dbReference type="SMART" id="SM00842">
    <property type="entry name" value="FtsA"/>
    <property type="match status" value="1"/>
</dbReference>
<dbReference type="InterPro" id="IPR050696">
    <property type="entry name" value="FtsA/MreB"/>
</dbReference>
<dbReference type="InterPro" id="IPR005883">
    <property type="entry name" value="PilM"/>
</dbReference>
<keyword evidence="2" id="KW-0132">Cell division</keyword>
<dbReference type="Gene3D" id="3.30.420.40">
    <property type="match status" value="2"/>
</dbReference>
<proteinExistence type="predicted"/>
<dbReference type="PANTHER" id="PTHR32432">
    <property type="entry name" value="CELL DIVISION PROTEIN FTSA-RELATED"/>
    <property type="match status" value="1"/>
</dbReference>
<dbReference type="CDD" id="cd24049">
    <property type="entry name" value="ASKHA_NBD_PilM"/>
    <property type="match status" value="1"/>
</dbReference>
<dbReference type="AlphaFoldDB" id="A0A645C1U1"/>
<gene>
    <name evidence="2" type="primary">ftsA_39</name>
    <name evidence="2" type="ORF">SDC9_118282</name>
</gene>
<reference evidence="2" key="1">
    <citation type="submission" date="2019-08" db="EMBL/GenBank/DDBJ databases">
        <authorList>
            <person name="Kucharzyk K."/>
            <person name="Murdoch R.W."/>
            <person name="Higgins S."/>
            <person name="Loffler F."/>
        </authorList>
    </citation>
    <scope>NUCLEOTIDE SEQUENCE</scope>
</reference>
<organism evidence="2">
    <name type="scientific">bioreactor metagenome</name>
    <dbReference type="NCBI Taxonomy" id="1076179"/>
    <lineage>
        <taxon>unclassified sequences</taxon>
        <taxon>metagenomes</taxon>
        <taxon>ecological metagenomes</taxon>
    </lineage>
</organism>
<dbReference type="InterPro" id="IPR003494">
    <property type="entry name" value="SHS2_FtsA"/>
</dbReference>
<dbReference type="NCBIfam" id="TIGR01175">
    <property type="entry name" value="pilM"/>
    <property type="match status" value="1"/>
</dbReference>
<dbReference type="PIRSF" id="PIRSF019169">
    <property type="entry name" value="PilM"/>
    <property type="match status" value="1"/>
</dbReference>
<dbReference type="Gene3D" id="3.30.1490.300">
    <property type="match status" value="1"/>
</dbReference>
<keyword evidence="2" id="KW-0131">Cell cycle</keyword>
<dbReference type="InterPro" id="IPR043129">
    <property type="entry name" value="ATPase_NBD"/>
</dbReference>
<accession>A0A645C1U1</accession>
<dbReference type="SUPFAM" id="SSF53067">
    <property type="entry name" value="Actin-like ATPase domain"/>
    <property type="match status" value="2"/>
</dbReference>
<dbReference type="GO" id="GO:0051301">
    <property type="term" value="P:cell division"/>
    <property type="evidence" value="ECO:0007669"/>
    <property type="project" value="UniProtKB-KW"/>
</dbReference>
<sequence length="365" mass="40431">MYYNNAKIIKPLNGLKKWLIPHSDTVIGIDFGTQSIKIAELAFNKAKPILKNIGITDFTTAIDSDGKITESDTVVKSLRHLLTTSGVTSREAVVAISSSKIFVREITLPAMTENELKEAIKWDSENYVPYAPGSYFYDFAILPSINELESRILFVAAPSEVVSNIVSIVKDAGLKPIAVDIEPLALYRTIDTGENCAVLDIGAELSQIILFQKGIPCVTRSIPVSGRQFTEVIMRSLDLDFAEAESLKKRQKGLLRRPDLQDNLTDIHQRLVMLSDELVRELRRTLDYYQVQNKSTAIDKIVLTGGGAKMDNLALYFSKQLEMPIIQHDVLAALDYPASFNDKYLQDVAPQLAVAVGLALRGGEI</sequence>